<evidence type="ECO:0000313" key="3">
    <source>
        <dbReference type="Proteomes" id="UP000053239"/>
    </source>
</evidence>
<feature type="domain" description="RNB" evidence="1">
    <location>
        <begin position="2"/>
        <end position="200"/>
    </location>
</feature>
<dbReference type="GO" id="GO:0004540">
    <property type="term" value="F:RNA nuclease activity"/>
    <property type="evidence" value="ECO:0007669"/>
    <property type="project" value="InterPro"/>
</dbReference>
<dbReference type="GO" id="GO:0006402">
    <property type="term" value="P:mRNA catabolic process"/>
    <property type="evidence" value="ECO:0007669"/>
    <property type="project" value="TreeGrafter"/>
</dbReference>
<dbReference type="InterPro" id="IPR012340">
    <property type="entry name" value="NA-bd_OB-fold"/>
</dbReference>
<dbReference type="SMART" id="SM00955">
    <property type="entry name" value="RNB"/>
    <property type="match status" value="1"/>
</dbReference>
<gene>
    <name evidence="2" type="ORF">PVNG_02390</name>
</gene>
<dbReference type="GO" id="GO:0003723">
    <property type="term" value="F:RNA binding"/>
    <property type="evidence" value="ECO:0007669"/>
    <property type="project" value="InterPro"/>
</dbReference>
<proteinExistence type="predicted"/>
<dbReference type="EMBL" id="KQ235637">
    <property type="protein sequence ID" value="KMZ96252.1"/>
    <property type="molecule type" value="Genomic_DNA"/>
</dbReference>
<evidence type="ECO:0000313" key="2">
    <source>
        <dbReference type="EMBL" id="KMZ96252.1"/>
    </source>
</evidence>
<evidence type="ECO:0000259" key="1">
    <source>
        <dbReference type="SMART" id="SM00955"/>
    </source>
</evidence>
<dbReference type="AlphaFoldDB" id="A0A0J9TNC5"/>
<dbReference type="PANTHER" id="PTHR23355">
    <property type="entry name" value="RIBONUCLEASE"/>
    <property type="match status" value="1"/>
</dbReference>
<accession>A0A0J9TNC5</accession>
<dbReference type="SUPFAM" id="SSF50249">
    <property type="entry name" value="Nucleic acid-binding proteins"/>
    <property type="match status" value="1"/>
</dbReference>
<dbReference type="Pfam" id="PF00773">
    <property type="entry name" value="RNB"/>
    <property type="match status" value="1"/>
</dbReference>
<dbReference type="Proteomes" id="UP000053239">
    <property type="component" value="Unassembled WGS sequence"/>
</dbReference>
<sequence length="200" mass="23156">MIQKNKFPENLSKDLSNAVRQSAQISKLIDDYKCQKGHISLNIFQTKLEYRLNKDEDIIEVIQENSILKVFEKVVENFMILANQIVARKLSLNKIPAIYRVHSIPDGNRIENFVSDTRELVSISLSENLSIVSPRSINSFLESLRTHKYYSIIQHNLLLSLSKAEYSLNNSGHFGLNLKHYLHFTSPIRRLPDLLVHRLL</sequence>
<dbReference type="InterPro" id="IPR001900">
    <property type="entry name" value="RNase_II/R"/>
</dbReference>
<reference evidence="2 3" key="1">
    <citation type="submission" date="2011-09" db="EMBL/GenBank/DDBJ databases">
        <title>The Genome Sequence of Plasmodium vivax North Korean.</title>
        <authorList>
            <consortium name="The Broad Institute Genome Sequencing Platform"/>
            <consortium name="The Broad Institute Genome Sequencing Center for Infectious Disease"/>
            <person name="Neafsey D."/>
            <person name="Carlton J."/>
            <person name="Barnwell J."/>
            <person name="Collins W."/>
            <person name="Escalante A."/>
            <person name="Mullikin J."/>
            <person name="Saul A."/>
            <person name="Guigo R."/>
            <person name="Camara F."/>
            <person name="Young S.K."/>
            <person name="Zeng Q."/>
            <person name="Gargeya S."/>
            <person name="Fitzgerald M."/>
            <person name="Haas B."/>
            <person name="Abouelleil A."/>
            <person name="Alvarado L."/>
            <person name="Arachchi H.M."/>
            <person name="Berlin A."/>
            <person name="Brown A."/>
            <person name="Chapman S.B."/>
            <person name="Chen Z."/>
            <person name="Dunbar C."/>
            <person name="Freedman E."/>
            <person name="Gearin G."/>
            <person name="Gellesch M."/>
            <person name="Goldberg J."/>
            <person name="Griggs A."/>
            <person name="Gujja S."/>
            <person name="Heiman D."/>
            <person name="Howarth C."/>
            <person name="Larson L."/>
            <person name="Lui A."/>
            <person name="MacDonald P.J.P."/>
            <person name="Montmayeur A."/>
            <person name="Murphy C."/>
            <person name="Neiman D."/>
            <person name="Pearson M."/>
            <person name="Priest M."/>
            <person name="Roberts A."/>
            <person name="Saif S."/>
            <person name="Shea T."/>
            <person name="Shenoy N."/>
            <person name="Sisk P."/>
            <person name="Stolte C."/>
            <person name="Sykes S."/>
            <person name="Wortman J."/>
            <person name="Nusbaum C."/>
            <person name="Birren B."/>
        </authorList>
    </citation>
    <scope>NUCLEOTIDE SEQUENCE [LARGE SCALE GENOMIC DNA]</scope>
    <source>
        <strain evidence="2 3">North Korean</strain>
    </source>
</reference>
<dbReference type="InterPro" id="IPR050180">
    <property type="entry name" value="RNR_Ribonuclease"/>
</dbReference>
<organism evidence="2 3">
    <name type="scientific">Plasmodium vivax North Korean</name>
    <dbReference type="NCBI Taxonomy" id="1035514"/>
    <lineage>
        <taxon>Eukaryota</taxon>
        <taxon>Sar</taxon>
        <taxon>Alveolata</taxon>
        <taxon>Apicomplexa</taxon>
        <taxon>Aconoidasida</taxon>
        <taxon>Haemosporida</taxon>
        <taxon>Plasmodiidae</taxon>
        <taxon>Plasmodium</taxon>
        <taxon>Plasmodium (Plasmodium)</taxon>
    </lineage>
</organism>
<protein>
    <recommendedName>
        <fullName evidence="1">RNB domain-containing protein</fullName>
    </recommendedName>
</protein>
<name>A0A0J9TNC5_PLAVI</name>
<dbReference type="PANTHER" id="PTHR23355:SF9">
    <property type="entry name" value="DIS3-LIKE EXONUCLEASE 2"/>
    <property type="match status" value="1"/>
</dbReference>